<keyword evidence="6" id="KW-1185">Reference proteome</keyword>
<dbReference type="Pfam" id="PF20943">
    <property type="entry name" value="DUF4785_3rd"/>
    <property type="match status" value="1"/>
</dbReference>
<feature type="domain" description="DUF4785" evidence="2">
    <location>
        <begin position="34"/>
        <end position="174"/>
    </location>
</feature>
<dbReference type="EMBL" id="LNXV01000029">
    <property type="protein sequence ID" value="KTC81356.1"/>
    <property type="molecule type" value="Genomic_DNA"/>
</dbReference>
<evidence type="ECO:0008006" key="7">
    <source>
        <dbReference type="Google" id="ProtNLM"/>
    </source>
</evidence>
<proteinExistence type="predicted"/>
<evidence type="ECO:0000259" key="4">
    <source>
        <dbReference type="Pfam" id="PF20943"/>
    </source>
</evidence>
<name>A0A0W0SCV6_9GAMM</name>
<comment type="caution">
    <text evidence="5">The sequence shown here is derived from an EMBL/GenBank/DDBJ whole genome shotgun (WGS) entry which is preliminary data.</text>
</comment>
<protein>
    <recommendedName>
        <fullName evidence="7">DUF4785 domain-containing protein</fullName>
    </recommendedName>
</protein>
<dbReference type="Proteomes" id="UP000054742">
    <property type="component" value="Unassembled WGS sequence"/>
</dbReference>
<dbReference type="InterPro" id="IPR048295">
    <property type="entry name" value="DUF4785_C"/>
</dbReference>
<gene>
    <name evidence="5" type="ORF">Lbru_1876</name>
</gene>
<organism evidence="5 6">
    <name type="scientific">Legionella brunensis</name>
    <dbReference type="NCBI Taxonomy" id="29422"/>
    <lineage>
        <taxon>Bacteria</taxon>
        <taxon>Pseudomonadati</taxon>
        <taxon>Pseudomonadota</taxon>
        <taxon>Gammaproteobacteria</taxon>
        <taxon>Legionellales</taxon>
        <taxon>Legionellaceae</taxon>
        <taxon>Legionella</taxon>
    </lineage>
</organism>
<evidence type="ECO:0000256" key="1">
    <source>
        <dbReference type="SAM" id="SignalP"/>
    </source>
</evidence>
<dbReference type="InterPro" id="IPR048296">
    <property type="entry name" value="DUF4785_central"/>
</dbReference>
<dbReference type="Gene3D" id="2.60.120.1370">
    <property type="match status" value="1"/>
</dbReference>
<sequence>MRSKYLILLTTVWFTQSLAITLPSQTIYSYECKQCESLSHDDLNSSWPTDDNNLEEKVMHQQSSRKYQIKATPQQLKNGIAIHTQAPGAVIHVSSTNSTLTASPNFYIKNSQGKQFSLQEASSLFSKNEALKDTAFAGQLLALQLKPELGAGKFIISSSQSIDSNGSFIIQVYDKNAPTYLNIETDKARYHYGDKLQVTIKLSDDEFNYPIDDISATLVNPNGEVTSLNLEQLSNNLYQAQIDLLSDKNAQGENWYVAVETSTQIADEIITRQAHTAFSYVIPSATIHKIRALQNEPLSFYAKVEVATGSRYALEAVLFGSDSEGKIHPITAVQSATWLSQGKHTINFAFDSNLKTGYKAPYYLGYLHLIDFGQLKPVYEYNTPIELTTLG</sequence>
<dbReference type="Pfam" id="PF20942">
    <property type="entry name" value="DUF4785_2nd"/>
    <property type="match status" value="1"/>
</dbReference>
<feature type="domain" description="DUF4785" evidence="4">
    <location>
        <begin position="284"/>
        <end position="387"/>
    </location>
</feature>
<feature type="domain" description="DUF4785" evidence="3">
    <location>
        <begin position="178"/>
        <end position="281"/>
    </location>
</feature>
<reference evidence="5 6" key="1">
    <citation type="submission" date="2015-11" db="EMBL/GenBank/DDBJ databases">
        <title>Genomic analysis of 38 Legionella species identifies large and diverse effector repertoires.</title>
        <authorList>
            <person name="Burstein D."/>
            <person name="Amaro F."/>
            <person name="Zusman T."/>
            <person name="Lifshitz Z."/>
            <person name="Cohen O."/>
            <person name="Gilbert J.A."/>
            <person name="Pupko T."/>
            <person name="Shuman H.A."/>
            <person name="Segal G."/>
        </authorList>
    </citation>
    <scope>NUCLEOTIDE SEQUENCE [LARGE SCALE GENOMIC DNA]</scope>
    <source>
        <strain evidence="5 6">ATCC 43878</strain>
    </source>
</reference>
<dbReference type="Gene3D" id="2.60.40.1930">
    <property type="match status" value="1"/>
</dbReference>
<evidence type="ECO:0000259" key="2">
    <source>
        <dbReference type="Pfam" id="PF16024"/>
    </source>
</evidence>
<evidence type="ECO:0000313" key="5">
    <source>
        <dbReference type="EMBL" id="KTC81356.1"/>
    </source>
</evidence>
<feature type="signal peptide" evidence="1">
    <location>
        <begin position="1"/>
        <end position="19"/>
    </location>
</feature>
<dbReference type="RefSeq" id="WP_058441881.1">
    <property type="nucleotide sequence ID" value="NZ_CAAAHU010000002.1"/>
</dbReference>
<dbReference type="OrthoDB" id="5646881at2"/>
<dbReference type="AlphaFoldDB" id="A0A0W0SCV6"/>
<feature type="chain" id="PRO_5006911856" description="DUF4785 domain-containing protein" evidence="1">
    <location>
        <begin position="20"/>
        <end position="391"/>
    </location>
</feature>
<evidence type="ECO:0000259" key="3">
    <source>
        <dbReference type="Pfam" id="PF20942"/>
    </source>
</evidence>
<dbReference type="Pfam" id="PF16024">
    <property type="entry name" value="DUF4785_1st"/>
    <property type="match status" value="1"/>
</dbReference>
<dbReference type="InterPro" id="IPR031979">
    <property type="entry name" value="DUF4785_N"/>
</dbReference>
<accession>A0A0W0SCV6</accession>
<evidence type="ECO:0000313" key="6">
    <source>
        <dbReference type="Proteomes" id="UP000054742"/>
    </source>
</evidence>
<dbReference type="PATRIC" id="fig|29422.6.peg.1999"/>
<dbReference type="STRING" id="29422.Lbru_1876"/>
<keyword evidence="1" id="KW-0732">Signal</keyword>